<accession>A0A0A9H3X7</accession>
<name>A0A0A9H3X7_ARUDO</name>
<dbReference type="AlphaFoldDB" id="A0A0A9H3X7"/>
<evidence type="ECO:0000313" key="1">
    <source>
        <dbReference type="EMBL" id="JAE30494.1"/>
    </source>
</evidence>
<dbReference type="EMBL" id="GBRH01167402">
    <property type="protein sequence ID" value="JAE30494.1"/>
    <property type="molecule type" value="Transcribed_RNA"/>
</dbReference>
<reference evidence="1" key="2">
    <citation type="journal article" date="2015" name="Data Brief">
        <title>Shoot transcriptome of the giant reed, Arundo donax.</title>
        <authorList>
            <person name="Barrero R.A."/>
            <person name="Guerrero F.D."/>
            <person name="Moolhuijzen P."/>
            <person name="Goolsby J.A."/>
            <person name="Tidwell J."/>
            <person name="Bellgard S.E."/>
            <person name="Bellgard M.I."/>
        </authorList>
    </citation>
    <scope>NUCLEOTIDE SEQUENCE</scope>
    <source>
        <tissue evidence="1">Shoot tissue taken approximately 20 cm above the soil surface</tissue>
    </source>
</reference>
<sequence length="44" mass="5002">MFTCSKEENNIASEVENSVKHGPKIKTNWSKWAGNLYPTISFDV</sequence>
<proteinExistence type="predicted"/>
<organism evidence="1">
    <name type="scientific">Arundo donax</name>
    <name type="common">Giant reed</name>
    <name type="synonym">Donax arundinaceus</name>
    <dbReference type="NCBI Taxonomy" id="35708"/>
    <lineage>
        <taxon>Eukaryota</taxon>
        <taxon>Viridiplantae</taxon>
        <taxon>Streptophyta</taxon>
        <taxon>Embryophyta</taxon>
        <taxon>Tracheophyta</taxon>
        <taxon>Spermatophyta</taxon>
        <taxon>Magnoliopsida</taxon>
        <taxon>Liliopsida</taxon>
        <taxon>Poales</taxon>
        <taxon>Poaceae</taxon>
        <taxon>PACMAD clade</taxon>
        <taxon>Arundinoideae</taxon>
        <taxon>Arundineae</taxon>
        <taxon>Arundo</taxon>
    </lineage>
</organism>
<protein>
    <submittedName>
        <fullName evidence="1">Uncharacterized protein</fullName>
    </submittedName>
</protein>
<reference evidence="1" key="1">
    <citation type="submission" date="2014-09" db="EMBL/GenBank/DDBJ databases">
        <authorList>
            <person name="Magalhaes I.L.F."/>
            <person name="Oliveira U."/>
            <person name="Santos F.R."/>
            <person name="Vidigal T.H.D.A."/>
            <person name="Brescovit A.D."/>
            <person name="Santos A.J."/>
        </authorList>
    </citation>
    <scope>NUCLEOTIDE SEQUENCE</scope>
    <source>
        <tissue evidence="1">Shoot tissue taken approximately 20 cm above the soil surface</tissue>
    </source>
</reference>